<organism evidence="1 2">
    <name type="scientific">Scomber scombrus</name>
    <name type="common">Atlantic mackerel</name>
    <name type="synonym">Scomber vernalis</name>
    <dbReference type="NCBI Taxonomy" id="13677"/>
    <lineage>
        <taxon>Eukaryota</taxon>
        <taxon>Metazoa</taxon>
        <taxon>Chordata</taxon>
        <taxon>Craniata</taxon>
        <taxon>Vertebrata</taxon>
        <taxon>Euteleostomi</taxon>
        <taxon>Actinopterygii</taxon>
        <taxon>Neopterygii</taxon>
        <taxon>Teleostei</taxon>
        <taxon>Neoteleostei</taxon>
        <taxon>Acanthomorphata</taxon>
        <taxon>Pelagiaria</taxon>
        <taxon>Scombriformes</taxon>
        <taxon>Scombridae</taxon>
        <taxon>Scomber</taxon>
    </lineage>
</organism>
<dbReference type="AlphaFoldDB" id="A0AAV1PD19"/>
<evidence type="ECO:0000313" key="1">
    <source>
        <dbReference type="EMBL" id="CAK6969549.1"/>
    </source>
</evidence>
<protein>
    <submittedName>
        <fullName evidence="1">Uncharacterized protein</fullName>
    </submittedName>
</protein>
<gene>
    <name evidence="1" type="ORF">FSCOSCO3_A016253</name>
</gene>
<name>A0AAV1PD19_SCOSC</name>
<accession>A0AAV1PD19</accession>
<dbReference type="EMBL" id="CAWUFR010000137">
    <property type="protein sequence ID" value="CAK6969549.1"/>
    <property type="molecule type" value="Genomic_DNA"/>
</dbReference>
<dbReference type="Proteomes" id="UP001314229">
    <property type="component" value="Unassembled WGS sequence"/>
</dbReference>
<sequence length="100" mass="10958">MAAFPYGASGLAQLAKRFRDLQLHSSNSTVTINSPDDLGGDDLVAAIPLTVTRPQAVPQRECELWFARKLPPSFINLLKGQEDDLPICISTLSEEDNYVV</sequence>
<proteinExistence type="predicted"/>
<keyword evidence="2" id="KW-1185">Reference proteome</keyword>
<evidence type="ECO:0000313" key="2">
    <source>
        <dbReference type="Proteomes" id="UP001314229"/>
    </source>
</evidence>
<reference evidence="1 2" key="1">
    <citation type="submission" date="2024-01" db="EMBL/GenBank/DDBJ databases">
        <authorList>
            <person name="Alioto T."/>
            <person name="Alioto T."/>
            <person name="Gomez Garrido J."/>
        </authorList>
    </citation>
    <scope>NUCLEOTIDE SEQUENCE [LARGE SCALE GENOMIC DNA]</scope>
</reference>
<comment type="caution">
    <text evidence="1">The sequence shown here is derived from an EMBL/GenBank/DDBJ whole genome shotgun (WGS) entry which is preliminary data.</text>
</comment>